<dbReference type="EMBL" id="SJPM01000003">
    <property type="protein sequence ID" value="TWT98781.1"/>
    <property type="molecule type" value="Genomic_DNA"/>
</dbReference>
<dbReference type="Gene3D" id="3.30.1340.30">
    <property type="match status" value="1"/>
</dbReference>
<dbReference type="Pfam" id="PF04972">
    <property type="entry name" value="BON"/>
    <property type="match status" value="1"/>
</dbReference>
<evidence type="ECO:0000259" key="1">
    <source>
        <dbReference type="Pfam" id="PF04972"/>
    </source>
</evidence>
<dbReference type="AlphaFoldDB" id="A0A5C6AI96"/>
<proteinExistence type="predicted"/>
<dbReference type="InterPro" id="IPR007055">
    <property type="entry name" value="BON_dom"/>
</dbReference>
<keyword evidence="3" id="KW-1185">Reference proteome</keyword>
<reference evidence="2 3" key="1">
    <citation type="submission" date="2019-02" db="EMBL/GenBank/DDBJ databases">
        <title>Deep-cultivation of Planctomycetes and their phenomic and genomic characterization uncovers novel biology.</title>
        <authorList>
            <person name="Wiegand S."/>
            <person name="Jogler M."/>
            <person name="Boedeker C."/>
            <person name="Pinto D."/>
            <person name="Vollmers J."/>
            <person name="Rivas-Marin E."/>
            <person name="Kohn T."/>
            <person name="Peeters S.H."/>
            <person name="Heuer A."/>
            <person name="Rast P."/>
            <person name="Oberbeckmann S."/>
            <person name="Bunk B."/>
            <person name="Jeske O."/>
            <person name="Meyerdierks A."/>
            <person name="Storesund J.E."/>
            <person name="Kallscheuer N."/>
            <person name="Luecker S."/>
            <person name="Lage O.M."/>
            <person name="Pohl T."/>
            <person name="Merkel B.J."/>
            <person name="Hornburger P."/>
            <person name="Mueller R.-W."/>
            <person name="Bruemmer F."/>
            <person name="Labrenz M."/>
            <person name="Spormann A.M."/>
            <person name="Op Den Camp H."/>
            <person name="Overmann J."/>
            <person name="Amann R."/>
            <person name="Jetten M.S.M."/>
            <person name="Mascher T."/>
            <person name="Medema M.H."/>
            <person name="Devos D.P."/>
            <person name="Kaster A.-K."/>
            <person name="Ovreas L."/>
            <person name="Rohde M."/>
            <person name="Galperin M.Y."/>
            <person name="Jogler C."/>
        </authorList>
    </citation>
    <scope>NUCLEOTIDE SEQUENCE [LARGE SCALE GENOMIC DNA]</scope>
    <source>
        <strain evidence="2 3">Pla100</strain>
    </source>
</reference>
<sequence length="138" mass="15903">MATHNPAWHFIFASDQKRQSLARTSKRAIVVHRGRPASMIAFESAKQTTEKHESQRRSREPVIECCVITQAVMIRLRSSLYRVLRILTCEFRRGHLIICGTVPTYYMKQMAQETVRPVPGVEKITNRVLVQSKTMDFG</sequence>
<protein>
    <recommendedName>
        <fullName evidence="1">BON domain-containing protein</fullName>
    </recommendedName>
</protein>
<gene>
    <name evidence="2" type="ORF">Pla100_19470</name>
</gene>
<feature type="domain" description="BON" evidence="1">
    <location>
        <begin position="92"/>
        <end position="131"/>
    </location>
</feature>
<accession>A0A5C6AI96</accession>
<organism evidence="2 3">
    <name type="scientific">Neorhodopirellula pilleata</name>
    <dbReference type="NCBI Taxonomy" id="2714738"/>
    <lineage>
        <taxon>Bacteria</taxon>
        <taxon>Pseudomonadati</taxon>
        <taxon>Planctomycetota</taxon>
        <taxon>Planctomycetia</taxon>
        <taxon>Pirellulales</taxon>
        <taxon>Pirellulaceae</taxon>
        <taxon>Neorhodopirellula</taxon>
    </lineage>
</organism>
<evidence type="ECO:0000313" key="3">
    <source>
        <dbReference type="Proteomes" id="UP000316213"/>
    </source>
</evidence>
<comment type="caution">
    <text evidence="2">The sequence shown here is derived from an EMBL/GenBank/DDBJ whole genome shotgun (WGS) entry which is preliminary data.</text>
</comment>
<dbReference type="Proteomes" id="UP000316213">
    <property type="component" value="Unassembled WGS sequence"/>
</dbReference>
<evidence type="ECO:0000313" key="2">
    <source>
        <dbReference type="EMBL" id="TWT98781.1"/>
    </source>
</evidence>
<name>A0A5C6AI96_9BACT</name>